<dbReference type="GO" id="GO:0005737">
    <property type="term" value="C:cytoplasm"/>
    <property type="evidence" value="ECO:0007669"/>
    <property type="project" value="TreeGrafter"/>
</dbReference>
<evidence type="ECO:0000313" key="11">
    <source>
        <dbReference type="Proteomes" id="UP000236000"/>
    </source>
</evidence>
<evidence type="ECO:0000256" key="7">
    <source>
        <dbReference type="ARBA" id="ARBA00049158"/>
    </source>
</evidence>
<dbReference type="PANTHER" id="PTHR21039:SF0">
    <property type="entry name" value="HISTIDINOL-PHOSPHATASE"/>
    <property type="match status" value="1"/>
</dbReference>
<evidence type="ECO:0000313" key="10">
    <source>
        <dbReference type="EMBL" id="PNC17858.1"/>
    </source>
</evidence>
<keyword evidence="6 8" id="KW-0368">Histidine biosynthesis</keyword>
<dbReference type="Pfam" id="PF02811">
    <property type="entry name" value="PHP"/>
    <property type="match status" value="1"/>
</dbReference>
<evidence type="ECO:0000256" key="2">
    <source>
        <dbReference type="ARBA" id="ARBA00009152"/>
    </source>
</evidence>
<evidence type="ECO:0000256" key="6">
    <source>
        <dbReference type="ARBA" id="ARBA00023102"/>
    </source>
</evidence>
<dbReference type="SUPFAM" id="SSF89550">
    <property type="entry name" value="PHP domain-like"/>
    <property type="match status" value="1"/>
</dbReference>
<comment type="pathway">
    <text evidence="1 8">Amino-acid biosynthesis; L-histidine biosynthesis; L-histidine from 5-phospho-alpha-D-ribose 1-diphosphate: step 8/9.</text>
</comment>
<keyword evidence="5 8" id="KW-0378">Hydrolase</keyword>
<sequence>MYCDYHTHTPLCLHASGTPQEYVQSAVRAGLREYGISDHAPMPGEPFDDWRMKQADMPAYLDWLTEARELAAPHGLAVRTALECDWFPGIEPWIEHLQNLHGWDYLIGSVHYLGEKEEFDNPYKMDFWNRTAVEDAWAQYWERYRDMAASGLFQIMGHADLIKKFGFRPAGDLRPYYEPALEAIRESGACLELNTAGWRNKCAEQYPDAQFLKMAAQMDIPLTISSDAHKPEDVGRDFERAAELARQAGFRHLAAFNAGRMELFPLPGA</sequence>
<comment type="caution">
    <text evidence="10">The sequence shown here is derived from an EMBL/GenBank/DDBJ whole genome shotgun (WGS) entry which is preliminary data.</text>
</comment>
<dbReference type="UniPathway" id="UPA00031">
    <property type="reaction ID" value="UER00013"/>
</dbReference>
<dbReference type="InterPro" id="IPR010140">
    <property type="entry name" value="Histidinol_P_phosphatase_HisJ"/>
</dbReference>
<dbReference type="EMBL" id="PJKA01000012">
    <property type="protein sequence ID" value="PNC17858.1"/>
    <property type="molecule type" value="Genomic_DNA"/>
</dbReference>
<evidence type="ECO:0000256" key="4">
    <source>
        <dbReference type="ARBA" id="ARBA00022605"/>
    </source>
</evidence>
<comment type="catalytic activity">
    <reaction evidence="7 8">
        <text>L-histidinol phosphate + H2O = L-histidinol + phosphate</text>
        <dbReference type="Rhea" id="RHEA:14465"/>
        <dbReference type="ChEBI" id="CHEBI:15377"/>
        <dbReference type="ChEBI" id="CHEBI:43474"/>
        <dbReference type="ChEBI" id="CHEBI:57699"/>
        <dbReference type="ChEBI" id="CHEBI:57980"/>
        <dbReference type="EC" id="3.1.3.15"/>
    </reaction>
</comment>
<dbReference type="OrthoDB" id="9775255at2"/>
<dbReference type="NCBIfam" id="TIGR01856">
    <property type="entry name" value="hisJ_fam"/>
    <property type="match status" value="1"/>
</dbReference>
<accession>A0A2N8HDD3</accession>
<feature type="domain" description="PHP" evidence="9">
    <location>
        <begin position="4"/>
        <end position="196"/>
    </location>
</feature>
<dbReference type="Gene3D" id="3.20.20.140">
    <property type="entry name" value="Metal-dependent hydrolases"/>
    <property type="match status" value="1"/>
</dbReference>
<dbReference type="CDD" id="cd12110">
    <property type="entry name" value="PHP_HisPPase_Hisj_like"/>
    <property type="match status" value="1"/>
</dbReference>
<organism evidence="10 11">
    <name type="scientific">Akkermansia muciniphila</name>
    <dbReference type="NCBI Taxonomy" id="239935"/>
    <lineage>
        <taxon>Bacteria</taxon>
        <taxon>Pseudomonadati</taxon>
        <taxon>Verrucomicrobiota</taxon>
        <taxon>Verrucomicrobiia</taxon>
        <taxon>Verrucomicrobiales</taxon>
        <taxon>Akkermansiaceae</taxon>
        <taxon>Akkermansia</taxon>
    </lineage>
</organism>
<dbReference type="PANTHER" id="PTHR21039">
    <property type="entry name" value="HISTIDINOL PHOSPHATASE-RELATED"/>
    <property type="match status" value="1"/>
</dbReference>
<proteinExistence type="inferred from homology"/>
<dbReference type="GO" id="GO:0000105">
    <property type="term" value="P:L-histidine biosynthetic process"/>
    <property type="evidence" value="ECO:0007669"/>
    <property type="project" value="UniProtKB-UniRule"/>
</dbReference>
<evidence type="ECO:0000256" key="1">
    <source>
        <dbReference type="ARBA" id="ARBA00004970"/>
    </source>
</evidence>
<reference evidence="10 11" key="1">
    <citation type="journal article" date="2017" name="BMC Genomics">
        <title>Genome sequencing of 39 Akkermansia muciniphila isolates reveals its population structure, genomic and functional diverisity, and global distribution in mammalian gut microbiotas.</title>
        <authorList>
            <person name="Guo X."/>
            <person name="Li S."/>
            <person name="Zhang J."/>
            <person name="Wu F."/>
            <person name="Li X."/>
            <person name="Wu D."/>
            <person name="Zhang M."/>
            <person name="Ou Z."/>
            <person name="Jie Z."/>
            <person name="Yan Q."/>
            <person name="Li P."/>
            <person name="Yi J."/>
            <person name="Peng Y."/>
        </authorList>
    </citation>
    <scope>NUCLEOTIDE SEQUENCE [LARGE SCALE GENOMIC DNA]</scope>
    <source>
        <strain evidence="10 11">GP24</strain>
    </source>
</reference>
<comment type="similarity">
    <text evidence="2 8">Belongs to the PHP hydrolase family. HisK subfamily.</text>
</comment>
<dbReference type="InterPro" id="IPR004013">
    <property type="entry name" value="PHP_dom"/>
</dbReference>
<dbReference type="RefSeq" id="WP_102714666.1">
    <property type="nucleotide sequence ID" value="NZ_PJKA01000012.1"/>
</dbReference>
<evidence type="ECO:0000256" key="3">
    <source>
        <dbReference type="ARBA" id="ARBA00013085"/>
    </source>
</evidence>
<protein>
    <recommendedName>
        <fullName evidence="3 8">Histidinol-phosphatase</fullName>
        <shortName evidence="8">HolPase</shortName>
        <ecNumber evidence="3 8">3.1.3.15</ecNumber>
    </recommendedName>
</protein>
<dbReference type="InterPro" id="IPR016195">
    <property type="entry name" value="Pol/histidinol_Pase-like"/>
</dbReference>
<dbReference type="AlphaFoldDB" id="A0A2N8HDD3"/>
<name>A0A2N8HDD3_9BACT</name>
<dbReference type="GO" id="GO:0004401">
    <property type="term" value="F:histidinol-phosphatase activity"/>
    <property type="evidence" value="ECO:0007669"/>
    <property type="project" value="UniProtKB-UniRule"/>
</dbReference>
<dbReference type="EC" id="3.1.3.15" evidence="3 8"/>
<gene>
    <name evidence="10" type="ORF">CXU22_08985</name>
</gene>
<evidence type="ECO:0000256" key="8">
    <source>
        <dbReference type="RuleBase" id="RU366003"/>
    </source>
</evidence>
<evidence type="ECO:0000259" key="9">
    <source>
        <dbReference type="Pfam" id="PF02811"/>
    </source>
</evidence>
<dbReference type="NCBIfam" id="NF005596">
    <property type="entry name" value="PRK07328.1"/>
    <property type="match status" value="1"/>
</dbReference>
<dbReference type="Proteomes" id="UP000236000">
    <property type="component" value="Unassembled WGS sequence"/>
</dbReference>
<keyword evidence="4 8" id="KW-0028">Amino-acid biosynthesis</keyword>
<evidence type="ECO:0000256" key="5">
    <source>
        <dbReference type="ARBA" id="ARBA00022801"/>
    </source>
</evidence>